<evidence type="ECO:0000313" key="5">
    <source>
        <dbReference type="Proteomes" id="UP000626109"/>
    </source>
</evidence>
<dbReference type="GO" id="GO:0048018">
    <property type="term" value="F:receptor ligand activity"/>
    <property type="evidence" value="ECO:0007669"/>
    <property type="project" value="TreeGrafter"/>
</dbReference>
<organism evidence="4 5">
    <name type="scientific">Polarella glacialis</name>
    <name type="common">Dinoflagellate</name>
    <dbReference type="NCBI Taxonomy" id="89957"/>
    <lineage>
        <taxon>Eukaryota</taxon>
        <taxon>Sar</taxon>
        <taxon>Alveolata</taxon>
        <taxon>Dinophyceae</taxon>
        <taxon>Suessiales</taxon>
        <taxon>Suessiaceae</taxon>
        <taxon>Polarella</taxon>
    </lineage>
</organism>
<feature type="compositionally biased region" description="Basic and acidic residues" evidence="2">
    <location>
        <begin position="139"/>
        <end position="153"/>
    </location>
</feature>
<feature type="region of interest" description="Disordered" evidence="2">
    <location>
        <begin position="1"/>
        <end position="97"/>
    </location>
</feature>
<dbReference type="GO" id="GO:0046872">
    <property type="term" value="F:metal ion binding"/>
    <property type="evidence" value="ECO:0007669"/>
    <property type="project" value="UniProtKB-KW"/>
</dbReference>
<comment type="similarity">
    <text evidence="1">Belongs to the iron/ascorbate-dependent oxidoreductase family.</text>
</comment>
<name>A0A813JFT5_POLGL</name>
<dbReference type="PANTHER" id="PTHR37458">
    <property type="entry name" value="THISBE"/>
    <property type="match status" value="1"/>
</dbReference>
<evidence type="ECO:0000256" key="2">
    <source>
        <dbReference type="SAM" id="MobiDB-lite"/>
    </source>
</evidence>
<dbReference type="EMBL" id="CAJNNW010025375">
    <property type="protein sequence ID" value="CAE8677024.1"/>
    <property type="molecule type" value="Genomic_DNA"/>
</dbReference>
<proteinExistence type="inferred from homology"/>
<feature type="domain" description="Fe2OG dioxygenase" evidence="3">
    <location>
        <begin position="204"/>
        <end position="310"/>
    </location>
</feature>
<dbReference type="Pfam" id="PF13640">
    <property type="entry name" value="2OG-FeII_Oxy_3"/>
    <property type="match status" value="1"/>
</dbReference>
<feature type="compositionally biased region" description="Basic residues" evidence="2">
    <location>
        <begin position="10"/>
        <end position="19"/>
    </location>
</feature>
<comment type="caution">
    <text evidence="4">The sequence shown here is derived from an EMBL/GenBank/DDBJ whole genome shotgun (WGS) entry which is preliminary data.</text>
</comment>
<dbReference type="GO" id="GO:0016491">
    <property type="term" value="F:oxidoreductase activity"/>
    <property type="evidence" value="ECO:0007669"/>
    <property type="project" value="UniProtKB-KW"/>
</dbReference>
<evidence type="ECO:0000256" key="1">
    <source>
        <dbReference type="RuleBase" id="RU003682"/>
    </source>
</evidence>
<evidence type="ECO:0000313" key="4">
    <source>
        <dbReference type="EMBL" id="CAE8677024.1"/>
    </source>
</evidence>
<evidence type="ECO:0000259" key="3">
    <source>
        <dbReference type="PROSITE" id="PS51471"/>
    </source>
</evidence>
<gene>
    <name evidence="4" type="ORF">PGLA2088_LOCUS20153</name>
</gene>
<dbReference type="GO" id="GO:0005615">
    <property type="term" value="C:extracellular space"/>
    <property type="evidence" value="ECO:0007669"/>
    <property type="project" value="TreeGrafter"/>
</dbReference>
<keyword evidence="1" id="KW-0408">Iron</keyword>
<dbReference type="InterPro" id="IPR044862">
    <property type="entry name" value="Pro_4_hyd_alph_FE2OG_OXY"/>
</dbReference>
<feature type="region of interest" description="Disordered" evidence="2">
    <location>
        <begin position="134"/>
        <end position="153"/>
    </location>
</feature>
<dbReference type="PROSITE" id="PS51471">
    <property type="entry name" value="FE2OG_OXY"/>
    <property type="match status" value="1"/>
</dbReference>
<dbReference type="AlphaFoldDB" id="A0A813JFT5"/>
<dbReference type="InterPro" id="IPR005123">
    <property type="entry name" value="Oxoglu/Fe-dep_dioxygenase_dom"/>
</dbReference>
<sequence>MTVAGGHEPHPRRRLRTKMARPPGFFSNDNNNHNSNNNNNHKINNNTNNNSNNSNNNNSNNNNKINNSNNKINNGPTSGAPSSQPSVPSSPSSADARATKFQITERYDDYVVVKSAIEKSMLERLAEFLKRKRPRAAKMKNEGGGESDDERKARYADRDSKVCWFNAESECPWLQQRLIELVRVVGNAEWPILQVDQNGNLKCEYEDIQYAVYREKQHFQAWHQDAFAEGNDAEDARQMTVVVMLSEHGAYTGGAFEAKLKASGIPGRKVIKRLRLDAGDAIVFPAKKLVHRVSTVKSGIRKTLVFWAWDKSSSKFHTKAKKAV</sequence>
<reference evidence="4" key="1">
    <citation type="submission" date="2021-02" db="EMBL/GenBank/DDBJ databases">
        <authorList>
            <person name="Dougan E. K."/>
            <person name="Rhodes N."/>
            <person name="Thang M."/>
            <person name="Chan C."/>
        </authorList>
    </citation>
    <scope>NUCLEOTIDE SEQUENCE</scope>
</reference>
<keyword evidence="1" id="KW-0479">Metal-binding</keyword>
<feature type="compositionally biased region" description="Low complexity" evidence="2">
    <location>
        <begin position="27"/>
        <end position="96"/>
    </location>
</feature>
<dbReference type="Gene3D" id="2.60.120.620">
    <property type="entry name" value="q2cbj1_9rhob like domain"/>
    <property type="match status" value="1"/>
</dbReference>
<keyword evidence="1" id="KW-0560">Oxidoreductase</keyword>
<accession>A0A813JFT5</accession>
<dbReference type="PANTHER" id="PTHR37458:SF1">
    <property type="entry name" value="THISBE"/>
    <property type="match status" value="1"/>
</dbReference>
<dbReference type="Proteomes" id="UP000626109">
    <property type="component" value="Unassembled WGS sequence"/>
</dbReference>
<protein>
    <recommendedName>
        <fullName evidence="3">Fe2OG dioxygenase domain-containing protein</fullName>
    </recommendedName>
</protein>